<dbReference type="OrthoDB" id="1932741at2759"/>
<sequence length="480" mass="56188">MEKTLPHYARLLIEMPLDSTFPDHIEFINDNGILVRQQVHYEWKPLKCTHSQMFGHDISMCKKMGPEETAREQPIENLGPVTELQHDGFTLVAKRDAARGAPGLAQIESRLKQMIHCHVTQLQTSKKFFISFRYGLNRASQRQVLWQDLTAIAAHMNNAWCIIGDFNFVLYKEDRIGGEEIEDHAIKDFAECLEACELNEMRSTGAYYSWTNKTIWSRIDRVFVNPYWPFSADFTQATYLANGLSDHSPIMIQFHDAPKPKTSFQYCNMWSSHKDFQHIVASVAKNYELKACLHSFQNFLKHLKKLNRDKFGYLHEQIAIHKDKLSKLQQQAFGDPQNETLKEQEQECREHYITILSSVMTLVKQQSKIDWIQYGDDCTRYFFARVKGRKLAQYIYNIRNERHELVEGFAKVGRIILDFYKNLLGKQSTPRSQLNTNIIQMGPFLTASQQLEMCRQFTERDIKEAIFFHANQQVSWPRRL</sequence>
<keyword evidence="3" id="KW-1185">Reference proteome</keyword>
<evidence type="ECO:0000259" key="1">
    <source>
        <dbReference type="Pfam" id="PF03372"/>
    </source>
</evidence>
<dbReference type="SUPFAM" id="SSF56219">
    <property type="entry name" value="DNase I-like"/>
    <property type="match status" value="1"/>
</dbReference>
<dbReference type="Pfam" id="PF03372">
    <property type="entry name" value="Exo_endo_phos"/>
    <property type="match status" value="1"/>
</dbReference>
<accession>A0A9Q1Q8B0</accession>
<dbReference type="GO" id="GO:0003824">
    <property type="term" value="F:catalytic activity"/>
    <property type="evidence" value="ECO:0007669"/>
    <property type="project" value="InterPro"/>
</dbReference>
<organism evidence="2 3">
    <name type="scientific">Carnegiea gigantea</name>
    <dbReference type="NCBI Taxonomy" id="171969"/>
    <lineage>
        <taxon>Eukaryota</taxon>
        <taxon>Viridiplantae</taxon>
        <taxon>Streptophyta</taxon>
        <taxon>Embryophyta</taxon>
        <taxon>Tracheophyta</taxon>
        <taxon>Spermatophyta</taxon>
        <taxon>Magnoliopsida</taxon>
        <taxon>eudicotyledons</taxon>
        <taxon>Gunneridae</taxon>
        <taxon>Pentapetalae</taxon>
        <taxon>Caryophyllales</taxon>
        <taxon>Cactineae</taxon>
        <taxon>Cactaceae</taxon>
        <taxon>Cactoideae</taxon>
        <taxon>Echinocereeae</taxon>
        <taxon>Carnegiea</taxon>
    </lineage>
</organism>
<evidence type="ECO:0000313" key="3">
    <source>
        <dbReference type="Proteomes" id="UP001153076"/>
    </source>
</evidence>
<comment type="caution">
    <text evidence="2">The sequence shown here is derived from an EMBL/GenBank/DDBJ whole genome shotgun (WGS) entry which is preliminary data.</text>
</comment>
<name>A0A9Q1Q8B0_9CARY</name>
<evidence type="ECO:0000313" key="2">
    <source>
        <dbReference type="EMBL" id="KAJ8431896.1"/>
    </source>
</evidence>
<reference evidence="2" key="1">
    <citation type="submission" date="2022-04" db="EMBL/GenBank/DDBJ databases">
        <title>Carnegiea gigantea Genome sequencing and assembly v2.</title>
        <authorList>
            <person name="Copetti D."/>
            <person name="Sanderson M.J."/>
            <person name="Burquez A."/>
            <person name="Wojciechowski M.F."/>
        </authorList>
    </citation>
    <scope>NUCLEOTIDE SEQUENCE</scope>
    <source>
        <strain evidence="2">SGP5-SGP5p</strain>
        <tissue evidence="2">Aerial part</tissue>
    </source>
</reference>
<proteinExistence type="predicted"/>
<dbReference type="Gene3D" id="3.60.10.10">
    <property type="entry name" value="Endonuclease/exonuclease/phosphatase"/>
    <property type="match status" value="1"/>
</dbReference>
<dbReference type="AlphaFoldDB" id="A0A9Q1Q8B0"/>
<gene>
    <name evidence="2" type="ORF">Cgig2_009963</name>
</gene>
<dbReference type="Proteomes" id="UP001153076">
    <property type="component" value="Unassembled WGS sequence"/>
</dbReference>
<protein>
    <recommendedName>
        <fullName evidence="1">Endonuclease/exonuclease/phosphatase domain-containing protein</fullName>
    </recommendedName>
</protein>
<dbReference type="InterPro" id="IPR005135">
    <property type="entry name" value="Endo/exonuclease/phosphatase"/>
</dbReference>
<dbReference type="InterPro" id="IPR036691">
    <property type="entry name" value="Endo/exonu/phosph_ase_sf"/>
</dbReference>
<feature type="domain" description="Endonuclease/exonuclease/phosphatase" evidence="1">
    <location>
        <begin position="133"/>
        <end position="247"/>
    </location>
</feature>
<dbReference type="PANTHER" id="PTHR33710">
    <property type="entry name" value="BNAC02G09200D PROTEIN"/>
    <property type="match status" value="1"/>
</dbReference>
<dbReference type="EMBL" id="JAKOGI010000657">
    <property type="protein sequence ID" value="KAJ8431896.1"/>
    <property type="molecule type" value="Genomic_DNA"/>
</dbReference>
<dbReference type="PANTHER" id="PTHR33710:SF78">
    <property type="entry name" value="ENDONUCLEASE_EXONUCLEASE_PHOSPHATASE DOMAIN-CONTAINING PROTEIN"/>
    <property type="match status" value="1"/>
</dbReference>